<dbReference type="InterPro" id="IPR029058">
    <property type="entry name" value="AB_hydrolase_fold"/>
</dbReference>
<accession>A0A1L9SWM4</accession>
<keyword evidence="2" id="KW-0378">Hydrolase</keyword>
<comment type="similarity">
    <text evidence="1">Belongs to the 'GDXG' lipolytic enzyme family.</text>
</comment>
<evidence type="ECO:0000256" key="1">
    <source>
        <dbReference type="ARBA" id="ARBA00010515"/>
    </source>
</evidence>
<evidence type="ECO:0000313" key="6">
    <source>
        <dbReference type="Proteomes" id="UP000184188"/>
    </source>
</evidence>
<evidence type="ECO:0000256" key="3">
    <source>
        <dbReference type="PROSITE-ProRule" id="PRU10038"/>
    </source>
</evidence>
<dbReference type="VEuPathDB" id="FungiDB:ASPZODRAFT_57234"/>
<evidence type="ECO:0000256" key="2">
    <source>
        <dbReference type="ARBA" id="ARBA00022801"/>
    </source>
</evidence>
<protein>
    <recommendedName>
        <fullName evidence="4">Alpha/beta hydrolase fold-3 domain-containing protein</fullName>
    </recommendedName>
</protein>
<name>A0A1L9SWM4_9EURO</name>
<keyword evidence="6" id="KW-1185">Reference proteome</keyword>
<dbReference type="PANTHER" id="PTHR48081:SF25">
    <property type="entry name" value="PUTATIVE (AFU_ORTHOLOGUE AFUA_3G11560)-RELATED"/>
    <property type="match status" value="1"/>
</dbReference>
<dbReference type="SUPFAM" id="SSF53474">
    <property type="entry name" value="alpha/beta-Hydrolases"/>
    <property type="match status" value="1"/>
</dbReference>
<organism evidence="5 6">
    <name type="scientific">Penicilliopsis zonata CBS 506.65</name>
    <dbReference type="NCBI Taxonomy" id="1073090"/>
    <lineage>
        <taxon>Eukaryota</taxon>
        <taxon>Fungi</taxon>
        <taxon>Dikarya</taxon>
        <taxon>Ascomycota</taxon>
        <taxon>Pezizomycotina</taxon>
        <taxon>Eurotiomycetes</taxon>
        <taxon>Eurotiomycetidae</taxon>
        <taxon>Eurotiales</taxon>
        <taxon>Aspergillaceae</taxon>
        <taxon>Penicilliopsis</taxon>
    </lineage>
</organism>
<proteinExistence type="inferred from homology"/>
<dbReference type="EMBL" id="KV878336">
    <property type="protein sequence ID" value="OJJ51564.1"/>
    <property type="molecule type" value="Genomic_DNA"/>
</dbReference>
<dbReference type="InterPro" id="IPR013094">
    <property type="entry name" value="AB_hydrolase_3"/>
</dbReference>
<dbReference type="RefSeq" id="XP_022586074.1">
    <property type="nucleotide sequence ID" value="XM_022728672.1"/>
</dbReference>
<dbReference type="GeneID" id="34615136"/>
<evidence type="ECO:0000259" key="4">
    <source>
        <dbReference type="Pfam" id="PF07859"/>
    </source>
</evidence>
<dbReference type="Gene3D" id="3.40.50.1820">
    <property type="entry name" value="alpha/beta hydrolase"/>
    <property type="match status" value="1"/>
</dbReference>
<feature type="active site" evidence="3">
    <location>
        <position position="232"/>
    </location>
</feature>
<dbReference type="Pfam" id="PF07859">
    <property type="entry name" value="Abhydrolase_3"/>
    <property type="match status" value="1"/>
</dbReference>
<sequence length="493" mass="53373">MSTTLTTLLPHIPLLIKTAILHGLHLSPGSGKQDLRTELTVTLIRSIMEQPLQPIGKQQRASMRETGLQGPLWVSKVVLPAPEPDVRDAVVRAIEALKVGDETFDIPAVLPVEAEWTGYRSGVSKNAPWPDLSDEEKYKALKDETTTDTVILYFHGGAHFLMDPSTHRVSVSRLSKETGAPVLSVRYRLSPQNPFPAAIVDALVAYLSLVSPPPGSFHTAVPANKIVLAGDSAGGNLALGLLQTLLTLRRIGEGGASVQFHGKQVPIDLPEGAALTSPWCDISRSMPSVSSNAYLDYLPPPTQPSDAPYLPAPVPADEVWPCSPPRVDMYTNATAVIHPLASPVAAHTELWKTCPPVFISMGEEELADEGLVLARRMHGAGVAVCVEQFEGMPHCFGLVMQGTRGSDRYFEGCASFYRDLAAGKVVAAAGEAAEQDSSAGRRTGCVDFIEFRHQKTTKVTPLDKVELPSDEKVDKLLRNAKHWRVEGEKELQK</sequence>
<gene>
    <name evidence="5" type="ORF">ASPZODRAFT_57234</name>
</gene>
<dbReference type="STRING" id="1073090.A0A1L9SWM4"/>
<dbReference type="Proteomes" id="UP000184188">
    <property type="component" value="Unassembled WGS sequence"/>
</dbReference>
<dbReference type="OrthoDB" id="5354320at2759"/>
<dbReference type="AlphaFoldDB" id="A0A1L9SWM4"/>
<dbReference type="GO" id="GO:0016787">
    <property type="term" value="F:hydrolase activity"/>
    <property type="evidence" value="ECO:0007669"/>
    <property type="project" value="UniProtKB-KW"/>
</dbReference>
<dbReference type="PROSITE" id="PS01174">
    <property type="entry name" value="LIPASE_GDXG_SER"/>
    <property type="match status" value="1"/>
</dbReference>
<dbReference type="InterPro" id="IPR050300">
    <property type="entry name" value="GDXG_lipolytic_enzyme"/>
</dbReference>
<dbReference type="InterPro" id="IPR033140">
    <property type="entry name" value="Lipase_GDXG_put_SER_AS"/>
</dbReference>
<reference evidence="6" key="1">
    <citation type="journal article" date="2017" name="Genome Biol.">
        <title>Comparative genomics reveals high biological diversity and specific adaptations in the industrially and medically important fungal genus Aspergillus.</title>
        <authorList>
            <person name="de Vries R.P."/>
            <person name="Riley R."/>
            <person name="Wiebenga A."/>
            <person name="Aguilar-Osorio G."/>
            <person name="Amillis S."/>
            <person name="Uchima C.A."/>
            <person name="Anderluh G."/>
            <person name="Asadollahi M."/>
            <person name="Askin M."/>
            <person name="Barry K."/>
            <person name="Battaglia E."/>
            <person name="Bayram O."/>
            <person name="Benocci T."/>
            <person name="Braus-Stromeyer S.A."/>
            <person name="Caldana C."/>
            <person name="Canovas D."/>
            <person name="Cerqueira G.C."/>
            <person name="Chen F."/>
            <person name="Chen W."/>
            <person name="Choi C."/>
            <person name="Clum A."/>
            <person name="Dos Santos R.A."/>
            <person name="Damasio A.R."/>
            <person name="Diallinas G."/>
            <person name="Emri T."/>
            <person name="Fekete E."/>
            <person name="Flipphi M."/>
            <person name="Freyberg S."/>
            <person name="Gallo A."/>
            <person name="Gournas C."/>
            <person name="Habgood R."/>
            <person name="Hainaut M."/>
            <person name="Harispe M.L."/>
            <person name="Henrissat B."/>
            <person name="Hilden K.S."/>
            <person name="Hope R."/>
            <person name="Hossain A."/>
            <person name="Karabika E."/>
            <person name="Karaffa L."/>
            <person name="Karanyi Z."/>
            <person name="Krasevec N."/>
            <person name="Kuo A."/>
            <person name="Kusch H."/>
            <person name="LaButti K."/>
            <person name="Lagendijk E.L."/>
            <person name="Lapidus A."/>
            <person name="Levasseur A."/>
            <person name="Lindquist E."/>
            <person name="Lipzen A."/>
            <person name="Logrieco A.F."/>
            <person name="MacCabe A."/>
            <person name="Maekelae M.R."/>
            <person name="Malavazi I."/>
            <person name="Melin P."/>
            <person name="Meyer V."/>
            <person name="Mielnichuk N."/>
            <person name="Miskei M."/>
            <person name="Molnar A.P."/>
            <person name="Mule G."/>
            <person name="Ngan C.Y."/>
            <person name="Orejas M."/>
            <person name="Orosz E."/>
            <person name="Ouedraogo J.P."/>
            <person name="Overkamp K.M."/>
            <person name="Park H.-S."/>
            <person name="Perrone G."/>
            <person name="Piumi F."/>
            <person name="Punt P.J."/>
            <person name="Ram A.F."/>
            <person name="Ramon A."/>
            <person name="Rauscher S."/>
            <person name="Record E."/>
            <person name="Riano-Pachon D.M."/>
            <person name="Robert V."/>
            <person name="Roehrig J."/>
            <person name="Ruller R."/>
            <person name="Salamov A."/>
            <person name="Salih N.S."/>
            <person name="Samson R.A."/>
            <person name="Sandor E."/>
            <person name="Sanguinetti M."/>
            <person name="Schuetze T."/>
            <person name="Sepcic K."/>
            <person name="Shelest E."/>
            <person name="Sherlock G."/>
            <person name="Sophianopoulou V."/>
            <person name="Squina F.M."/>
            <person name="Sun H."/>
            <person name="Susca A."/>
            <person name="Todd R.B."/>
            <person name="Tsang A."/>
            <person name="Unkles S.E."/>
            <person name="van de Wiele N."/>
            <person name="van Rossen-Uffink D."/>
            <person name="Oliveira J.V."/>
            <person name="Vesth T.C."/>
            <person name="Visser J."/>
            <person name="Yu J.-H."/>
            <person name="Zhou M."/>
            <person name="Andersen M.R."/>
            <person name="Archer D.B."/>
            <person name="Baker S.E."/>
            <person name="Benoit I."/>
            <person name="Brakhage A.A."/>
            <person name="Braus G.H."/>
            <person name="Fischer R."/>
            <person name="Frisvad J.C."/>
            <person name="Goldman G.H."/>
            <person name="Houbraken J."/>
            <person name="Oakley B."/>
            <person name="Pocsi I."/>
            <person name="Scazzocchio C."/>
            <person name="Seiboth B."/>
            <person name="vanKuyk P.A."/>
            <person name="Wortman J."/>
            <person name="Dyer P.S."/>
            <person name="Grigoriev I.V."/>
        </authorList>
    </citation>
    <scope>NUCLEOTIDE SEQUENCE [LARGE SCALE GENOMIC DNA]</scope>
    <source>
        <strain evidence="6">CBS 506.65</strain>
    </source>
</reference>
<feature type="domain" description="Alpha/beta hydrolase fold-3" evidence="4">
    <location>
        <begin position="151"/>
        <end position="396"/>
    </location>
</feature>
<evidence type="ECO:0000313" key="5">
    <source>
        <dbReference type="EMBL" id="OJJ51564.1"/>
    </source>
</evidence>
<dbReference type="PANTHER" id="PTHR48081">
    <property type="entry name" value="AB HYDROLASE SUPERFAMILY PROTEIN C4A8.06C"/>
    <property type="match status" value="1"/>
</dbReference>